<evidence type="ECO:0000313" key="2">
    <source>
        <dbReference type="EMBL" id="GFH08793.1"/>
    </source>
</evidence>
<gene>
    <name evidence="2" type="ORF">HaLaN_03817</name>
</gene>
<evidence type="ECO:0000313" key="3">
    <source>
        <dbReference type="Proteomes" id="UP000485058"/>
    </source>
</evidence>
<proteinExistence type="predicted"/>
<protein>
    <submittedName>
        <fullName evidence="2">Uncharacterized protein</fullName>
    </submittedName>
</protein>
<evidence type="ECO:0000256" key="1">
    <source>
        <dbReference type="SAM" id="MobiDB-lite"/>
    </source>
</evidence>
<name>A0A699YFG2_HAELA</name>
<accession>A0A699YFG2</accession>
<feature type="non-terminal residue" evidence="2">
    <location>
        <position position="139"/>
    </location>
</feature>
<feature type="region of interest" description="Disordered" evidence="1">
    <location>
        <begin position="69"/>
        <end position="96"/>
    </location>
</feature>
<sequence>SQELPHPLAANKIYIHALAPPTPTERAPPGSDHLVTPACTSSLQSSPVSSLHHLRLACAFSSIQHPASSWSVSHDQEEESGKAGHRQPSMGDRQKIVPPMCTIPAWQPTSSKKKLQLQLHRLEQSRADSKRLQLVYVLQ</sequence>
<dbReference type="Proteomes" id="UP000485058">
    <property type="component" value="Unassembled WGS sequence"/>
</dbReference>
<dbReference type="EMBL" id="BLLF01000184">
    <property type="protein sequence ID" value="GFH08793.1"/>
    <property type="molecule type" value="Genomic_DNA"/>
</dbReference>
<dbReference type="AlphaFoldDB" id="A0A699YFG2"/>
<reference evidence="2 3" key="1">
    <citation type="submission" date="2020-02" db="EMBL/GenBank/DDBJ databases">
        <title>Draft genome sequence of Haematococcus lacustris strain NIES-144.</title>
        <authorList>
            <person name="Morimoto D."/>
            <person name="Nakagawa S."/>
            <person name="Yoshida T."/>
            <person name="Sawayama S."/>
        </authorList>
    </citation>
    <scope>NUCLEOTIDE SEQUENCE [LARGE SCALE GENOMIC DNA]</scope>
    <source>
        <strain evidence="2 3">NIES-144</strain>
    </source>
</reference>
<feature type="non-terminal residue" evidence="2">
    <location>
        <position position="1"/>
    </location>
</feature>
<comment type="caution">
    <text evidence="2">The sequence shown here is derived from an EMBL/GenBank/DDBJ whole genome shotgun (WGS) entry which is preliminary data.</text>
</comment>
<keyword evidence="3" id="KW-1185">Reference proteome</keyword>
<organism evidence="2 3">
    <name type="scientific">Haematococcus lacustris</name>
    <name type="common">Green alga</name>
    <name type="synonym">Haematococcus pluvialis</name>
    <dbReference type="NCBI Taxonomy" id="44745"/>
    <lineage>
        <taxon>Eukaryota</taxon>
        <taxon>Viridiplantae</taxon>
        <taxon>Chlorophyta</taxon>
        <taxon>core chlorophytes</taxon>
        <taxon>Chlorophyceae</taxon>
        <taxon>CS clade</taxon>
        <taxon>Chlamydomonadales</taxon>
        <taxon>Haematococcaceae</taxon>
        <taxon>Haematococcus</taxon>
    </lineage>
</organism>